<keyword evidence="1 3" id="KW-0853">WD repeat</keyword>
<feature type="repeat" description="WD" evidence="3">
    <location>
        <begin position="645"/>
        <end position="672"/>
    </location>
</feature>
<dbReference type="PROSITE" id="PS50294">
    <property type="entry name" value="WD_REPEATS_REGION"/>
    <property type="match status" value="1"/>
</dbReference>
<feature type="compositionally biased region" description="Polar residues" evidence="4">
    <location>
        <begin position="81"/>
        <end position="93"/>
    </location>
</feature>
<feature type="region of interest" description="Disordered" evidence="4">
    <location>
        <begin position="371"/>
        <end position="431"/>
    </location>
</feature>
<feature type="compositionally biased region" description="Polar residues" evidence="4">
    <location>
        <begin position="412"/>
        <end position="426"/>
    </location>
</feature>
<feature type="region of interest" description="Disordered" evidence="4">
    <location>
        <begin position="161"/>
        <end position="292"/>
    </location>
</feature>
<evidence type="ECO:0000256" key="4">
    <source>
        <dbReference type="SAM" id="MobiDB-lite"/>
    </source>
</evidence>
<dbReference type="SMART" id="SM00320">
    <property type="entry name" value="WD40"/>
    <property type="match status" value="7"/>
</dbReference>
<evidence type="ECO:0000313" key="6">
    <source>
        <dbReference type="Proteomes" id="UP000325008"/>
    </source>
</evidence>
<reference evidence="5" key="1">
    <citation type="submission" date="2018-03" db="EMBL/GenBank/DDBJ databases">
        <authorList>
            <person name="Guldener U."/>
        </authorList>
    </citation>
    <scope>NUCLEOTIDE SEQUENCE [LARGE SCALE GENOMIC DNA]</scope>
    <source>
        <strain evidence="5">ATCC34888</strain>
    </source>
</reference>
<feature type="compositionally biased region" description="Polar residues" evidence="4">
    <location>
        <begin position="561"/>
        <end position="574"/>
    </location>
</feature>
<dbReference type="EMBL" id="OOIQ01000001">
    <property type="protein sequence ID" value="SPO42657.1"/>
    <property type="molecule type" value="Genomic_DNA"/>
</dbReference>
<dbReference type="InterPro" id="IPR015943">
    <property type="entry name" value="WD40/YVTN_repeat-like_dom_sf"/>
</dbReference>
<sequence>MTTFVAHASAAVASSPSPRGLQYNHLPLAHNDEPAPPQILFPTVATALDSPTASSPPRPTISPSYSSSSTSSYASSDVRQDPSTPRSSHTAVSNRGFRLPRFSLWGRRTPDSLLVDHHKGGSQQSSHADIDLDKHHIQERASLAHTWNTESLLEDRAADTPELSLPSNAPTSSASSMPALTAHAPAEPPSMSTPKSGSVWRLRGGLFAGSASSASKDSANSTPSSTSMDQAQPHDASILTPPSQFAAWSELLHGPPQPNRSATFSSISSASCSSSSRPNVKKTRSQESIRSVLSARASEPDLECSYSSLPIPKAVKTKLRSKSKSSKELDFDKVFLAQGLYSAVAPSLLGGMANGRGSESLSPSCAQNEFIAKPGQDSTPRRRSWAPRRSTSPRAAAVRLSSEMLAPHPRRSASQAAPMQAQISDQQDQDEYYPHGRKVARQLSTSSYITSASSGTTASSANTDSIDVADGQMPKSPTPSAVSAFGDLEVPEEAKTKKVKAPTRKFYALQFSLDGRYLAAAGSDQRIRVYEVLSSPAERSEEIELAQLSRQEDICHRKLSSACSQNGNPSSRAQPKSDASAATPEFAPVFKSTPVRVFAGHAGDVMDLSWSKNNFLLSCSSDKTAKLWHPNRAECLCTFSTAAIVSSVDFHPRDDRFFATGGLDGKLRLWNIGARRVQAIHDVPGVITAVAFSSSGEAVCVGTHAGSLLTFACSDTLSLLNTVSVKSLAASKNTQASKITSIQPIKLSDSMSGNGADGAQDSKATNPASKGEFMTVTSNDSRVRIYSIGARRLISRFKSTSYLNRSSQIRATASSDSQFLVSGSEDASIHVWSLATNATLLASLLPASLLGMKRNKSIKAVKGAPDAGDNSTWRSWSAATSGSIRCAVFAPAATSELLARAQDPLTYSVGGAPASQSRIIVSTDDSAGLKVWRTDPHGRLI</sequence>
<feature type="compositionally biased region" description="Low complexity" evidence="4">
    <location>
        <begin position="61"/>
        <end position="76"/>
    </location>
</feature>
<dbReference type="PANTHER" id="PTHR14221">
    <property type="entry name" value="WD REPEAT DOMAIN 44"/>
    <property type="match status" value="1"/>
</dbReference>
<feature type="repeat" description="WD" evidence="3">
    <location>
        <begin position="598"/>
        <end position="638"/>
    </location>
</feature>
<dbReference type="PANTHER" id="PTHR14221:SF0">
    <property type="entry name" value="WD REPEAT-CONTAINING PROTEIN 44"/>
    <property type="match status" value="1"/>
</dbReference>
<organism evidence="5 6">
    <name type="scientific">Pseudozyma antarctica</name>
    <name type="common">Yeast</name>
    <name type="synonym">Candida antarctica</name>
    <dbReference type="NCBI Taxonomy" id="84753"/>
    <lineage>
        <taxon>Eukaryota</taxon>
        <taxon>Fungi</taxon>
        <taxon>Dikarya</taxon>
        <taxon>Basidiomycota</taxon>
        <taxon>Ustilaginomycotina</taxon>
        <taxon>Ustilaginomycetes</taxon>
        <taxon>Ustilaginales</taxon>
        <taxon>Ustilaginaceae</taxon>
        <taxon>Moesziomyces</taxon>
    </lineage>
</organism>
<evidence type="ECO:0000256" key="1">
    <source>
        <dbReference type="ARBA" id="ARBA00022574"/>
    </source>
</evidence>
<evidence type="ECO:0000256" key="3">
    <source>
        <dbReference type="PROSITE-ProRule" id="PRU00221"/>
    </source>
</evidence>
<accession>A0A5C3FG31</accession>
<feature type="compositionally biased region" description="Low complexity" evidence="4">
    <location>
        <begin position="204"/>
        <end position="227"/>
    </location>
</feature>
<evidence type="ECO:0000256" key="2">
    <source>
        <dbReference type="ARBA" id="ARBA00022737"/>
    </source>
</evidence>
<feature type="repeat" description="WD" evidence="3">
    <location>
        <begin position="499"/>
        <end position="540"/>
    </location>
</feature>
<comment type="caution">
    <text evidence="5">The sequence shown here is derived from an EMBL/GenBank/DDBJ whole genome shotgun (WGS) entry which is preliminary data.</text>
</comment>
<evidence type="ECO:0008006" key="7">
    <source>
        <dbReference type="Google" id="ProtNLM"/>
    </source>
</evidence>
<feature type="repeat" description="WD" evidence="3">
    <location>
        <begin position="814"/>
        <end position="842"/>
    </location>
</feature>
<dbReference type="InterPro" id="IPR040324">
    <property type="entry name" value="WDR44/Dgr2"/>
</dbReference>
<dbReference type="InterPro" id="IPR001680">
    <property type="entry name" value="WD40_rpt"/>
</dbReference>
<dbReference type="SUPFAM" id="SSF50978">
    <property type="entry name" value="WD40 repeat-like"/>
    <property type="match status" value="1"/>
</dbReference>
<feature type="region of interest" description="Disordered" evidence="4">
    <location>
        <begin position="750"/>
        <end position="773"/>
    </location>
</feature>
<dbReference type="PROSITE" id="PS50082">
    <property type="entry name" value="WD_REPEATS_2"/>
    <property type="match status" value="4"/>
</dbReference>
<name>A0A5C3FG31_PSEA2</name>
<keyword evidence="2" id="KW-0677">Repeat</keyword>
<feature type="region of interest" description="Disordered" evidence="4">
    <location>
        <begin position="1"/>
        <end position="93"/>
    </location>
</feature>
<proteinExistence type="predicted"/>
<dbReference type="Proteomes" id="UP000325008">
    <property type="component" value="Unassembled WGS sequence"/>
</dbReference>
<dbReference type="Gene3D" id="2.130.10.10">
    <property type="entry name" value="YVTN repeat-like/Quinoprotein amine dehydrogenase"/>
    <property type="match status" value="1"/>
</dbReference>
<gene>
    <name evidence="5" type="ORF">PSANT_00340</name>
</gene>
<feature type="compositionally biased region" description="Low complexity" evidence="4">
    <location>
        <begin position="261"/>
        <end position="276"/>
    </location>
</feature>
<feature type="compositionally biased region" description="Low complexity" evidence="4">
    <location>
        <begin position="1"/>
        <end position="18"/>
    </location>
</feature>
<feature type="compositionally biased region" description="Low complexity" evidence="4">
    <location>
        <begin position="451"/>
        <end position="465"/>
    </location>
</feature>
<feature type="compositionally biased region" description="Low complexity" evidence="4">
    <location>
        <begin position="387"/>
        <end position="397"/>
    </location>
</feature>
<dbReference type="OrthoDB" id="1932312at2759"/>
<dbReference type="RefSeq" id="XP_014659426.1">
    <property type="nucleotide sequence ID" value="XM_014803940.1"/>
</dbReference>
<protein>
    <recommendedName>
        <fullName evidence="7">WD40 repeat-like protein</fullName>
    </recommendedName>
</protein>
<dbReference type="Pfam" id="PF00400">
    <property type="entry name" value="WD40"/>
    <property type="match status" value="4"/>
</dbReference>
<keyword evidence="6" id="KW-1185">Reference proteome</keyword>
<feature type="region of interest" description="Disordered" evidence="4">
    <location>
        <begin position="560"/>
        <end position="579"/>
    </location>
</feature>
<feature type="compositionally biased region" description="Polar residues" evidence="4">
    <location>
        <begin position="165"/>
        <end position="178"/>
    </location>
</feature>
<dbReference type="AlphaFoldDB" id="A0A5C3FG31"/>
<evidence type="ECO:0000313" key="5">
    <source>
        <dbReference type="EMBL" id="SPO42657.1"/>
    </source>
</evidence>
<feature type="region of interest" description="Disordered" evidence="4">
    <location>
        <begin position="451"/>
        <end position="487"/>
    </location>
</feature>
<dbReference type="InterPro" id="IPR036322">
    <property type="entry name" value="WD40_repeat_dom_sf"/>
</dbReference>